<dbReference type="PROSITE" id="PS00775">
    <property type="entry name" value="GLYCOSYL_HYDROL_F3"/>
    <property type="match status" value="1"/>
</dbReference>
<dbReference type="CAZy" id="GH3">
    <property type="family name" value="Glycoside Hydrolase Family 3"/>
</dbReference>
<dbReference type="Pfam" id="PF00933">
    <property type="entry name" value="Glyco_hydro_3"/>
    <property type="match status" value="1"/>
</dbReference>
<feature type="domain" description="Glycoside hydrolase family 3 C-terminal" evidence="10">
    <location>
        <begin position="407"/>
        <end position="601"/>
    </location>
</feature>
<dbReference type="PRINTS" id="PR00133">
    <property type="entry name" value="GLHYDRLASE3"/>
</dbReference>
<dbReference type="Gene3D" id="3.40.50.1700">
    <property type="entry name" value="Glycoside hydrolase family 3 C-terminal domain"/>
    <property type="match status" value="1"/>
</dbReference>
<proteinExistence type="inferred from homology"/>
<dbReference type="eggNOG" id="COG1472">
    <property type="taxonomic scope" value="Bacteria"/>
</dbReference>
<keyword evidence="6 7" id="KW-0326">Glycosidase</keyword>
<organism evidence="11">
    <name type="scientific">Solibacter usitatus (strain Ellin6076)</name>
    <dbReference type="NCBI Taxonomy" id="234267"/>
    <lineage>
        <taxon>Bacteria</taxon>
        <taxon>Pseudomonadati</taxon>
        <taxon>Acidobacteriota</taxon>
        <taxon>Terriglobia</taxon>
        <taxon>Bryobacterales</taxon>
        <taxon>Solibacteraceae</taxon>
        <taxon>Candidatus Solibacter</taxon>
    </lineage>
</organism>
<dbReference type="HOGENOM" id="CLU_004542_9_3_0"/>
<dbReference type="InterPro" id="IPR001764">
    <property type="entry name" value="Glyco_hydro_3_N"/>
</dbReference>
<dbReference type="STRING" id="234267.Acid_5006"/>
<dbReference type="InterPro" id="IPR017853">
    <property type="entry name" value="GH"/>
</dbReference>
<evidence type="ECO:0000256" key="8">
    <source>
        <dbReference type="SAM" id="SignalP"/>
    </source>
</evidence>
<dbReference type="PANTHER" id="PTHR30620:SF16">
    <property type="entry name" value="LYSOSOMAL BETA GLUCOSIDASE"/>
    <property type="match status" value="1"/>
</dbReference>
<dbReference type="PROSITE" id="PS51257">
    <property type="entry name" value="PROKAR_LIPOPROTEIN"/>
    <property type="match status" value="1"/>
</dbReference>
<feature type="domain" description="Glycoside hydrolase family 3 N-terminal" evidence="9">
    <location>
        <begin position="46"/>
        <end position="367"/>
    </location>
</feature>
<dbReference type="SUPFAM" id="SSF52279">
    <property type="entry name" value="Beta-D-glucan exohydrolase, C-terminal domain"/>
    <property type="match status" value="1"/>
</dbReference>
<evidence type="ECO:0000256" key="1">
    <source>
        <dbReference type="ARBA" id="ARBA00000448"/>
    </source>
</evidence>
<dbReference type="AlphaFoldDB" id="Q01WK3"/>
<protein>
    <recommendedName>
        <fullName evidence="3">beta-glucosidase</fullName>
        <ecNumber evidence="3">3.2.1.21</ecNumber>
    </recommendedName>
</protein>
<name>Q01WK3_SOLUE</name>
<dbReference type="InterPro" id="IPR019800">
    <property type="entry name" value="Glyco_hydro_3_AS"/>
</dbReference>
<feature type="signal peptide" evidence="8">
    <location>
        <begin position="1"/>
        <end position="24"/>
    </location>
</feature>
<feature type="chain" id="PRO_5004162572" description="beta-glucosidase" evidence="8">
    <location>
        <begin position="25"/>
        <end position="601"/>
    </location>
</feature>
<dbReference type="EMBL" id="CP000473">
    <property type="protein sequence ID" value="ABJ85962.1"/>
    <property type="molecule type" value="Genomic_DNA"/>
</dbReference>
<evidence type="ECO:0000256" key="5">
    <source>
        <dbReference type="ARBA" id="ARBA00022801"/>
    </source>
</evidence>
<dbReference type="InParanoid" id="Q01WK3"/>
<evidence type="ECO:0000256" key="3">
    <source>
        <dbReference type="ARBA" id="ARBA00012744"/>
    </source>
</evidence>
<dbReference type="InterPro" id="IPR036881">
    <property type="entry name" value="Glyco_hydro_3_C_sf"/>
</dbReference>
<dbReference type="EC" id="3.2.1.21" evidence="3"/>
<dbReference type="InterPro" id="IPR051915">
    <property type="entry name" value="Cellulose_Degrad_GH3"/>
</dbReference>
<dbReference type="KEGG" id="sus:Acid_5006"/>
<keyword evidence="4 8" id="KW-0732">Signal</keyword>
<dbReference type="PANTHER" id="PTHR30620">
    <property type="entry name" value="PERIPLASMIC BETA-GLUCOSIDASE-RELATED"/>
    <property type="match status" value="1"/>
</dbReference>
<evidence type="ECO:0000256" key="4">
    <source>
        <dbReference type="ARBA" id="ARBA00022729"/>
    </source>
</evidence>
<dbReference type="GO" id="GO:0008422">
    <property type="term" value="F:beta-glucosidase activity"/>
    <property type="evidence" value="ECO:0007669"/>
    <property type="project" value="UniProtKB-EC"/>
</dbReference>
<evidence type="ECO:0000313" key="11">
    <source>
        <dbReference type="EMBL" id="ABJ85962.1"/>
    </source>
</evidence>
<accession>Q01WK3</accession>
<evidence type="ECO:0000256" key="2">
    <source>
        <dbReference type="ARBA" id="ARBA00005336"/>
    </source>
</evidence>
<gene>
    <name evidence="11" type="ordered locus">Acid_5006</name>
</gene>
<dbReference type="InterPro" id="IPR036962">
    <property type="entry name" value="Glyco_hydro_3_N_sf"/>
</dbReference>
<dbReference type="GO" id="GO:0009251">
    <property type="term" value="P:glucan catabolic process"/>
    <property type="evidence" value="ECO:0007669"/>
    <property type="project" value="TreeGrafter"/>
</dbReference>
<evidence type="ECO:0000259" key="10">
    <source>
        <dbReference type="Pfam" id="PF01915"/>
    </source>
</evidence>
<dbReference type="Pfam" id="PF01915">
    <property type="entry name" value="Glyco_hydro_3_C"/>
    <property type="match status" value="1"/>
</dbReference>
<dbReference type="OrthoDB" id="9805821at2"/>
<dbReference type="Gene3D" id="3.20.20.300">
    <property type="entry name" value="Glycoside hydrolase, family 3, N-terminal domain"/>
    <property type="match status" value="1"/>
</dbReference>
<sequence precursor="true">MKKSYSLRLALVPGLIAAACLCWAAAKPKSLSSYDPQVKALLAQMTLDEKIGQMTQPEQNELKDPADVENYFVGSLLSGGSSDPKEGNSIEAWTNLYDRLQARTQNTRLKIPILYGIDAVHGHNNVLNAVIFPHNVGLGCTRNPKLVEQVERVTAEEIRATGIQWAFGPCVTVPQDIRWGRTYEGFSEDPKLVRELSGPAVRGFQGKDYSDPLGVLACAKHFVGDGGTAYGSTKTGLDQGDTKVDEATLRKIHLQGYYSAIEAGVGTIMPSYSSWNGVKCSASKKLLTDLLKNEMGFEGFLISDYNAIDQLAKDYKDAVAISINAGMDMVMVPTRYREYYNDLKALVGEGKVPMSRIDDAVTRILRVKFAMGLMDPKRSQLADRSLQKSFGSPEHRAVARQAVRESMVLLKNDKKLLPLSKKAARIHVGGKNADDLGNQCGGWTIDWQGKSGPITPGGTTILAAIQGAVSKDTKVTFSKGGEGAAGADVGVVVIGETPYAEMKGDRSDLSLDKEDAAAVKAMKATGIPVVVIVVSGRPMVLGDVLDQAGAVMAAWLPGTEGQGVADVLFGDYKPTGKLSFTWPRSNAKADAVFAYGYGLKY</sequence>
<evidence type="ECO:0000259" key="9">
    <source>
        <dbReference type="Pfam" id="PF00933"/>
    </source>
</evidence>
<keyword evidence="5 7" id="KW-0378">Hydrolase</keyword>
<dbReference type="SUPFAM" id="SSF51445">
    <property type="entry name" value="(Trans)glycosidases"/>
    <property type="match status" value="1"/>
</dbReference>
<dbReference type="InterPro" id="IPR002772">
    <property type="entry name" value="Glyco_hydro_3_C"/>
</dbReference>
<evidence type="ECO:0000256" key="7">
    <source>
        <dbReference type="RuleBase" id="RU361161"/>
    </source>
</evidence>
<comment type="catalytic activity">
    <reaction evidence="1">
        <text>Hydrolysis of terminal, non-reducing beta-D-glucosyl residues with release of beta-D-glucose.</text>
        <dbReference type="EC" id="3.2.1.21"/>
    </reaction>
</comment>
<evidence type="ECO:0000256" key="6">
    <source>
        <dbReference type="ARBA" id="ARBA00023295"/>
    </source>
</evidence>
<reference evidence="11" key="1">
    <citation type="submission" date="2006-10" db="EMBL/GenBank/DDBJ databases">
        <title>Complete sequence of Solibacter usitatus Ellin6076.</title>
        <authorList>
            <consortium name="US DOE Joint Genome Institute"/>
            <person name="Copeland A."/>
            <person name="Lucas S."/>
            <person name="Lapidus A."/>
            <person name="Barry K."/>
            <person name="Detter J.C."/>
            <person name="Glavina del Rio T."/>
            <person name="Hammon N."/>
            <person name="Israni S."/>
            <person name="Dalin E."/>
            <person name="Tice H."/>
            <person name="Pitluck S."/>
            <person name="Thompson L.S."/>
            <person name="Brettin T."/>
            <person name="Bruce D."/>
            <person name="Han C."/>
            <person name="Tapia R."/>
            <person name="Gilna P."/>
            <person name="Schmutz J."/>
            <person name="Larimer F."/>
            <person name="Land M."/>
            <person name="Hauser L."/>
            <person name="Kyrpides N."/>
            <person name="Mikhailova N."/>
            <person name="Janssen P.H."/>
            <person name="Kuske C.R."/>
            <person name="Richardson P."/>
        </authorList>
    </citation>
    <scope>NUCLEOTIDE SEQUENCE</scope>
    <source>
        <strain evidence="11">Ellin6076</strain>
    </source>
</reference>
<comment type="similarity">
    <text evidence="2 7">Belongs to the glycosyl hydrolase 3 family.</text>
</comment>